<name>A0A445D7Q9_ARAHY</name>
<evidence type="ECO:0000313" key="4">
    <source>
        <dbReference type="Proteomes" id="UP000289738"/>
    </source>
</evidence>
<dbReference type="SUPFAM" id="SSF57756">
    <property type="entry name" value="Retrovirus zinc finger-like domains"/>
    <property type="match status" value="1"/>
</dbReference>
<keyword evidence="4" id="KW-1185">Reference proteome</keyword>
<dbReference type="InterPro" id="IPR001878">
    <property type="entry name" value="Znf_CCHC"/>
</dbReference>
<dbReference type="EMBL" id="SDMP01000005">
    <property type="protein sequence ID" value="RYR59071.1"/>
    <property type="molecule type" value="Genomic_DNA"/>
</dbReference>
<dbReference type="PROSITE" id="PS51360">
    <property type="entry name" value="PLUS3"/>
    <property type="match status" value="1"/>
</dbReference>
<dbReference type="Pfam" id="PF03126">
    <property type="entry name" value="Plus-3"/>
    <property type="match status" value="1"/>
</dbReference>
<dbReference type="SUPFAM" id="SSF159042">
    <property type="entry name" value="Plus3-like"/>
    <property type="match status" value="1"/>
</dbReference>
<comment type="caution">
    <text evidence="3">The sequence shown here is derived from an EMBL/GenBank/DDBJ whole genome shotgun (WGS) entry which is preliminary data.</text>
</comment>
<feature type="region of interest" description="Disordered" evidence="1">
    <location>
        <begin position="815"/>
        <end position="836"/>
    </location>
</feature>
<dbReference type="SMART" id="SM00719">
    <property type="entry name" value="Plus3"/>
    <property type="match status" value="1"/>
</dbReference>
<dbReference type="Gene3D" id="4.10.60.10">
    <property type="entry name" value="Zinc finger, CCHC-type"/>
    <property type="match status" value="1"/>
</dbReference>
<feature type="region of interest" description="Disordered" evidence="1">
    <location>
        <begin position="661"/>
        <end position="687"/>
    </location>
</feature>
<protein>
    <recommendedName>
        <fullName evidence="2">Plus3 domain-containing protein</fullName>
    </recommendedName>
</protein>
<feature type="region of interest" description="Disordered" evidence="1">
    <location>
        <begin position="627"/>
        <end position="647"/>
    </location>
</feature>
<dbReference type="STRING" id="3818.A0A445D7Q9"/>
<evidence type="ECO:0000259" key="2">
    <source>
        <dbReference type="PROSITE" id="PS51360"/>
    </source>
</evidence>
<sequence>MVTKFVVRKWSFVMRKKDVRDERRPFCEDFILLEMNEENENIKPKTDLELFLNYANQCVWKNLKNESGAGANAAGSRVDMTYAATDPLSEIVWSPENGLCLKCADSSFAGKNSSLFQDVGPSSMVITPPQIVNTDKPVEDISVKPIAIICTAKGDIAETDTHTPTMHPTSYSGVMPKCKAYEESDTGLPNDKNKNIVNHDENNACDEANIGADKLSGIEGNKFSAISGQVDQRPLDGSLPQSDAAKLSMERNPSPSRCSHGDTAKGSGVPGTNIASSSRGPLEKLESTAENDLRTLSGAAACKGIKRKSPDAELMRLHDKTLAVLQSPCNSKIHMTINKGKDKSLSDGGANVRLSMEDEDSHSSVESCNSGGFFTSCKKRCHFQQQLMIGSKRVKKQIQETSGSKSYAKQDSSFMNWISNMVKGFSQSVQNESNILALTLANPDHQNVAPDESLIAINANQDPKPKNTGFKSIFQAIYCPTLKNEVGKRMSQVGEGCEDLETGNMMHGIEATPITCCAENNKSEASSGRDNAGPSSQPTVKPLSYFHGHESIKNDTIQNKNYSILGLSKDKEEMVSDTSATRHNTNNTDNVYSNPLSERKGTDNIFNRSDALRSLWITRFSPKLPAPLTTSERGGSQVPSTNVSKLPNSDKHISYLNNCKTEETREHSPDNAEARTAFEEDSDHKSKHQFIPFSSSSGFRNSEPMASMFAKRLGAIKHIIPTKRTDSTTQVHFFCLFCGTRGHQLADCSDIAESDVEDLQKNVTSYGGYSHRGLEEPPCLCFKCFQSNHWAISCPTSISKRKHVPEVKALVNDSFPTGKHVSSSNEGSARLRPGGDDQIFSSRPIDAETVHQGERSFNLKRKLNEIVPSMIGFCASLEKYCSSSTEENKFKENPIISPPRLSKRQISNIPKGISEAVRSLRLSRTDILKWISGDRAISNLDGFFLRLRLGKWEEGLGGTGYHVASINEGHDQSSEQNTRKSLSVNVGGIKCMVESQFISNHDFLEEEIMEWWSTKSEADTGVPSEEDLIQKIERKKLLGL</sequence>
<gene>
    <name evidence="3" type="ORF">Ahy_A05g024911</name>
</gene>
<dbReference type="InterPro" id="IPR036128">
    <property type="entry name" value="Plus3-like_sf"/>
</dbReference>
<feature type="domain" description="Plus3" evidence="2">
    <location>
        <begin position="911"/>
        <end position="1040"/>
    </location>
</feature>
<evidence type="ECO:0000256" key="1">
    <source>
        <dbReference type="SAM" id="MobiDB-lite"/>
    </source>
</evidence>
<dbReference type="Proteomes" id="UP000289738">
    <property type="component" value="Chromosome A05"/>
</dbReference>
<dbReference type="GO" id="GO:0003677">
    <property type="term" value="F:DNA binding"/>
    <property type="evidence" value="ECO:0007669"/>
    <property type="project" value="InterPro"/>
</dbReference>
<evidence type="ECO:0000313" key="3">
    <source>
        <dbReference type="EMBL" id="RYR59071.1"/>
    </source>
</evidence>
<reference evidence="3 4" key="1">
    <citation type="submission" date="2019-01" db="EMBL/GenBank/DDBJ databases">
        <title>Sequencing of cultivated peanut Arachis hypogaea provides insights into genome evolution and oil improvement.</title>
        <authorList>
            <person name="Chen X."/>
        </authorList>
    </citation>
    <scope>NUCLEOTIDE SEQUENCE [LARGE SCALE GENOMIC DNA]</scope>
    <source>
        <strain evidence="4">cv. Fuhuasheng</strain>
        <tissue evidence="3">Leaves</tissue>
    </source>
</reference>
<dbReference type="SMART" id="SM00343">
    <property type="entry name" value="ZnF_C2HC"/>
    <property type="match status" value="2"/>
</dbReference>
<feature type="region of interest" description="Disordered" evidence="1">
    <location>
        <begin position="228"/>
        <end position="288"/>
    </location>
</feature>
<dbReference type="InterPro" id="IPR036875">
    <property type="entry name" value="Znf_CCHC_sf"/>
</dbReference>
<proteinExistence type="predicted"/>
<feature type="compositionally biased region" description="Basic and acidic residues" evidence="1">
    <location>
        <begin position="661"/>
        <end position="684"/>
    </location>
</feature>
<dbReference type="PANTHER" id="PTHR38940:SF4">
    <property type="entry name" value="OS01G0775100 PROTEIN"/>
    <property type="match status" value="1"/>
</dbReference>
<organism evidence="3 4">
    <name type="scientific">Arachis hypogaea</name>
    <name type="common">Peanut</name>
    <dbReference type="NCBI Taxonomy" id="3818"/>
    <lineage>
        <taxon>Eukaryota</taxon>
        <taxon>Viridiplantae</taxon>
        <taxon>Streptophyta</taxon>
        <taxon>Embryophyta</taxon>
        <taxon>Tracheophyta</taxon>
        <taxon>Spermatophyta</taxon>
        <taxon>Magnoliopsida</taxon>
        <taxon>eudicotyledons</taxon>
        <taxon>Gunneridae</taxon>
        <taxon>Pentapetalae</taxon>
        <taxon>rosids</taxon>
        <taxon>fabids</taxon>
        <taxon>Fabales</taxon>
        <taxon>Fabaceae</taxon>
        <taxon>Papilionoideae</taxon>
        <taxon>50 kb inversion clade</taxon>
        <taxon>dalbergioids sensu lato</taxon>
        <taxon>Dalbergieae</taxon>
        <taxon>Pterocarpus clade</taxon>
        <taxon>Arachis</taxon>
    </lineage>
</organism>
<dbReference type="AlphaFoldDB" id="A0A445D7Q9"/>
<dbReference type="Gene3D" id="3.90.70.200">
    <property type="entry name" value="Plus-3 domain"/>
    <property type="match status" value="1"/>
</dbReference>
<dbReference type="PANTHER" id="PTHR38940">
    <property type="entry name" value="PLUS3 DOMAIN-CONTAINING PROTEIN"/>
    <property type="match status" value="1"/>
</dbReference>
<dbReference type="GO" id="GO:0008270">
    <property type="term" value="F:zinc ion binding"/>
    <property type="evidence" value="ECO:0007669"/>
    <property type="project" value="InterPro"/>
</dbReference>
<accession>A0A445D7Q9</accession>
<feature type="compositionally biased region" description="Polar residues" evidence="1">
    <location>
        <begin position="628"/>
        <end position="647"/>
    </location>
</feature>
<dbReference type="InterPro" id="IPR004343">
    <property type="entry name" value="Plus-3_dom"/>
</dbReference>